<feature type="region of interest" description="Disordered" evidence="1">
    <location>
        <begin position="150"/>
        <end position="193"/>
    </location>
</feature>
<evidence type="ECO:0000313" key="2">
    <source>
        <dbReference type="EMBL" id="KAF4685225.1"/>
    </source>
</evidence>
<proteinExistence type="predicted"/>
<reference evidence="2 3" key="1">
    <citation type="submission" date="2020-04" db="EMBL/GenBank/DDBJ databases">
        <title>Perkinsus olseni comparative genomics.</title>
        <authorList>
            <person name="Bogema D.R."/>
        </authorList>
    </citation>
    <scope>NUCLEOTIDE SEQUENCE [LARGE SCALE GENOMIC DNA]</scope>
    <source>
        <strain evidence="2">00978-12</strain>
    </source>
</reference>
<accession>A0A7J6NN47</accession>
<feature type="region of interest" description="Disordered" evidence="1">
    <location>
        <begin position="256"/>
        <end position="278"/>
    </location>
</feature>
<protein>
    <submittedName>
        <fullName evidence="2">Uncharacterized protein</fullName>
    </submittedName>
</protein>
<dbReference type="Gene3D" id="3.40.50.11980">
    <property type="match status" value="1"/>
</dbReference>
<sequence>MASSSPPAEEPSAVILNAANIGFTYGRQYLHLSNTFDWQGVLAAWRYYKERDVERCWFTANESLLRHNPGMPAELTNSLCRAAVQDGVKDADDLLTIRAAKIYSAQFVDNDNYRDWRFRLEERDKDTAKWLSENDNKHVYYTFMPTGEFMPDRSAPPPEGAMDIDDSFDDEDGRGNNSTTVPNSSSPLGPAADYLPVGQHDAGAAAHNVYVPHVVKKFGGKTAGPYRSSKFAHGKQQRYSQYSAAPYARPGRVNAPSNAYRAVPPSVNSTTRSTSHEEAWEDGAIRLGSFYVDNTPPTPIPKQPRNCRGRWKPGNAPSRVEPSGAAPIGPVFLGEGPILPKDAAFSAYLDVEFGRCLEYILWGSDAVFEGFTRQVYAATVGNFLLRNFMYTSSSVRAARAKRSGIANMSMCVERLEQVLDCLSRWALSLDYGYLLDDTEHCHENGASNGGMNGDSTYPSKLVICKAFGYLAVLLSIPLPRVDRRLKILLQDQRWQGLFDFCRKIESRVSVFDGGRNFLNETIDIPEHKSWFEVWGFGVKAAERDRSDSHDSSSAEPQGYPDDEPHAEDYEEPAMWWQRAAFAGIAGTIILGYIVTGWNPPFEVQLS</sequence>
<feature type="region of interest" description="Disordered" evidence="1">
    <location>
        <begin position="295"/>
        <end position="321"/>
    </location>
</feature>
<feature type="compositionally biased region" description="Acidic residues" evidence="1">
    <location>
        <begin position="162"/>
        <end position="172"/>
    </location>
</feature>
<evidence type="ECO:0000313" key="3">
    <source>
        <dbReference type="Proteomes" id="UP000541610"/>
    </source>
</evidence>
<dbReference type="EMBL" id="JABANP010000272">
    <property type="protein sequence ID" value="KAF4685225.1"/>
    <property type="molecule type" value="Genomic_DNA"/>
</dbReference>
<feature type="compositionally biased region" description="Low complexity" evidence="1">
    <location>
        <begin position="176"/>
        <end position="187"/>
    </location>
</feature>
<feature type="region of interest" description="Disordered" evidence="1">
    <location>
        <begin position="544"/>
        <end position="566"/>
    </location>
</feature>
<name>A0A7J6NN47_PEROL</name>
<evidence type="ECO:0000256" key="1">
    <source>
        <dbReference type="SAM" id="MobiDB-lite"/>
    </source>
</evidence>
<organism evidence="2 3">
    <name type="scientific">Perkinsus olseni</name>
    <name type="common">Perkinsus atlanticus</name>
    <dbReference type="NCBI Taxonomy" id="32597"/>
    <lineage>
        <taxon>Eukaryota</taxon>
        <taxon>Sar</taxon>
        <taxon>Alveolata</taxon>
        <taxon>Perkinsozoa</taxon>
        <taxon>Perkinsea</taxon>
        <taxon>Perkinsida</taxon>
        <taxon>Perkinsidae</taxon>
        <taxon>Perkinsus</taxon>
    </lineage>
</organism>
<comment type="caution">
    <text evidence="2">The sequence shown here is derived from an EMBL/GenBank/DDBJ whole genome shotgun (WGS) entry which is preliminary data.</text>
</comment>
<dbReference type="AlphaFoldDB" id="A0A7J6NN47"/>
<dbReference type="Proteomes" id="UP000541610">
    <property type="component" value="Unassembled WGS sequence"/>
</dbReference>
<gene>
    <name evidence="2" type="ORF">FOZ60_006772</name>
</gene>